<keyword evidence="2" id="KW-1185">Reference proteome</keyword>
<name>A0ABT8B292_9NEIS</name>
<accession>A0ABT8B292</accession>
<protein>
    <submittedName>
        <fullName evidence="1">HEXXH motif-containing putative peptide modification protein</fullName>
    </submittedName>
</protein>
<sequence length="358" mass="40454">MSTENMPVWQSTFQPDASRAAFAAMREEHFKQRIALSLETLGECERICRSAGLPTVDRELMEKLQEDTSFAASIFDDPVFATWLRFLHRAAANGREQEVLQHCENLPDLLLRVQQQVSGQGERYVRGSSIRLQQYDIDPYIKAATPPTYDFSHSSQDELAAGHPLGMQADLLGIALEQIGRAWPELKEQVLDLVKIIGYFPDASFRSCSAARYSGVVYLGNMDESVLDIEESVVHETGHQVLYRLAELTPLTKPDTPLEANYVLPWSGSQRDLFGFLHAFYIYALLAKYYWRRGLEDPTSAQECHQRSMLILLGCMLALPMLASEEQLTEQGKLLVQALGNDMAALREQVFGVYRKVQ</sequence>
<organism evidence="1 2">
    <name type="scientific">Chitinimonas viridis</name>
    <dbReference type="NCBI Taxonomy" id="664880"/>
    <lineage>
        <taxon>Bacteria</taxon>
        <taxon>Pseudomonadati</taxon>
        <taxon>Pseudomonadota</taxon>
        <taxon>Betaproteobacteria</taxon>
        <taxon>Neisseriales</taxon>
        <taxon>Chitinibacteraceae</taxon>
        <taxon>Chitinimonas</taxon>
    </lineage>
</organism>
<gene>
    <name evidence="1" type="ORF">QWZ03_05070</name>
</gene>
<dbReference type="Proteomes" id="UP001180081">
    <property type="component" value="Unassembled WGS sequence"/>
</dbReference>
<evidence type="ECO:0000313" key="2">
    <source>
        <dbReference type="Proteomes" id="UP001180081"/>
    </source>
</evidence>
<proteinExistence type="predicted"/>
<reference evidence="1" key="2">
    <citation type="submission" date="2023-06" db="EMBL/GenBank/DDBJ databases">
        <authorList>
            <person name="Lucena T."/>
            <person name="Sun Q."/>
        </authorList>
    </citation>
    <scope>NUCLEOTIDE SEQUENCE</scope>
    <source>
        <strain evidence="1">CECT 7703</strain>
    </source>
</reference>
<evidence type="ECO:0000313" key="1">
    <source>
        <dbReference type="EMBL" id="MDN3576139.1"/>
    </source>
</evidence>
<reference evidence="1" key="1">
    <citation type="journal article" date="2014" name="Int. J. Syst. Evol. Microbiol.">
        <title>Complete genome of a new Firmicutes species belonging to the dominant human colonic microbiota ('Ruminococcus bicirculans') reveals two chromosomes and a selective capacity to utilize plant glucans.</title>
        <authorList>
            <consortium name="NISC Comparative Sequencing Program"/>
            <person name="Wegmann U."/>
            <person name="Louis P."/>
            <person name="Goesmann A."/>
            <person name="Henrissat B."/>
            <person name="Duncan S.H."/>
            <person name="Flint H.J."/>
        </authorList>
    </citation>
    <scope>NUCLEOTIDE SEQUENCE</scope>
    <source>
        <strain evidence="1">CECT 7703</strain>
    </source>
</reference>
<dbReference type="NCBIfam" id="TIGR04267">
    <property type="entry name" value="mod_HExxH"/>
    <property type="match status" value="1"/>
</dbReference>
<dbReference type="EMBL" id="JAUFPU010000004">
    <property type="protein sequence ID" value="MDN3576139.1"/>
    <property type="molecule type" value="Genomic_DNA"/>
</dbReference>
<dbReference type="RefSeq" id="WP_290331747.1">
    <property type="nucleotide sequence ID" value="NZ_JAUFPU010000004.1"/>
</dbReference>
<dbReference type="InterPro" id="IPR026337">
    <property type="entry name" value="AKG_HExxH"/>
</dbReference>
<comment type="caution">
    <text evidence="1">The sequence shown here is derived from an EMBL/GenBank/DDBJ whole genome shotgun (WGS) entry which is preliminary data.</text>
</comment>